<feature type="compositionally biased region" description="Polar residues" evidence="1">
    <location>
        <begin position="124"/>
        <end position="135"/>
    </location>
</feature>
<feature type="compositionally biased region" description="Basic and acidic residues" evidence="1">
    <location>
        <begin position="97"/>
        <end position="106"/>
    </location>
</feature>
<dbReference type="GeneID" id="63749564"/>
<evidence type="ECO:0000313" key="2">
    <source>
        <dbReference type="EMBL" id="OJJ30663.1"/>
    </source>
</evidence>
<dbReference type="Proteomes" id="UP000184383">
    <property type="component" value="Unassembled WGS sequence"/>
</dbReference>
<keyword evidence="3" id="KW-1185">Reference proteome</keyword>
<feature type="compositionally biased region" description="Basic and acidic residues" evidence="1">
    <location>
        <begin position="113"/>
        <end position="123"/>
    </location>
</feature>
<organism evidence="2 3">
    <name type="scientific">Aspergillus wentii DTO 134E9</name>
    <dbReference type="NCBI Taxonomy" id="1073089"/>
    <lineage>
        <taxon>Eukaryota</taxon>
        <taxon>Fungi</taxon>
        <taxon>Dikarya</taxon>
        <taxon>Ascomycota</taxon>
        <taxon>Pezizomycotina</taxon>
        <taxon>Eurotiomycetes</taxon>
        <taxon>Eurotiomycetidae</taxon>
        <taxon>Eurotiales</taxon>
        <taxon>Aspergillaceae</taxon>
        <taxon>Aspergillus</taxon>
        <taxon>Aspergillus subgen. Cremei</taxon>
    </lineage>
</organism>
<evidence type="ECO:0000313" key="3">
    <source>
        <dbReference type="Proteomes" id="UP000184383"/>
    </source>
</evidence>
<dbReference type="VEuPathDB" id="FungiDB:ASPWEDRAFT_32825"/>
<feature type="compositionally biased region" description="Basic and acidic residues" evidence="1">
    <location>
        <begin position="204"/>
        <end position="213"/>
    </location>
</feature>
<accession>A0A1L9R707</accession>
<dbReference type="AlphaFoldDB" id="A0A1L9R707"/>
<proteinExistence type="predicted"/>
<sequence length="213" mass="23537">MPDDLAEPDRTSGERSVSRIPDGVYIVRFTFVPIKILSHTRFLPLLLLHLASCHSGRLARIEAHFIPNHGLIERKKAKHSLAIIPSNNEAAKAMDQGAKDQRDHDVLQNGESRPSHHGTDHRNQSSGYQTVSATSRVPDGLGHDELQYYRSFLNQLLDLVCNGDQDTVNQMVNVIRSGASHEDILAAMSRVSEGNGRSGQGENRGSEGENRTE</sequence>
<dbReference type="EMBL" id="KV878217">
    <property type="protein sequence ID" value="OJJ30663.1"/>
    <property type="molecule type" value="Genomic_DNA"/>
</dbReference>
<feature type="region of interest" description="Disordered" evidence="1">
    <location>
        <begin position="91"/>
        <end position="137"/>
    </location>
</feature>
<gene>
    <name evidence="2" type="ORF">ASPWEDRAFT_32825</name>
</gene>
<dbReference type="RefSeq" id="XP_040684340.1">
    <property type="nucleotide sequence ID" value="XM_040833716.1"/>
</dbReference>
<protein>
    <submittedName>
        <fullName evidence="2">Uncharacterized protein</fullName>
    </submittedName>
</protein>
<reference evidence="3" key="1">
    <citation type="journal article" date="2017" name="Genome Biol.">
        <title>Comparative genomics reveals high biological diversity and specific adaptations in the industrially and medically important fungal genus Aspergillus.</title>
        <authorList>
            <person name="de Vries R.P."/>
            <person name="Riley R."/>
            <person name="Wiebenga A."/>
            <person name="Aguilar-Osorio G."/>
            <person name="Amillis S."/>
            <person name="Uchima C.A."/>
            <person name="Anderluh G."/>
            <person name="Asadollahi M."/>
            <person name="Askin M."/>
            <person name="Barry K."/>
            <person name="Battaglia E."/>
            <person name="Bayram O."/>
            <person name="Benocci T."/>
            <person name="Braus-Stromeyer S.A."/>
            <person name="Caldana C."/>
            <person name="Canovas D."/>
            <person name="Cerqueira G.C."/>
            <person name="Chen F."/>
            <person name="Chen W."/>
            <person name="Choi C."/>
            <person name="Clum A."/>
            <person name="Dos Santos R.A."/>
            <person name="Damasio A.R."/>
            <person name="Diallinas G."/>
            <person name="Emri T."/>
            <person name="Fekete E."/>
            <person name="Flipphi M."/>
            <person name="Freyberg S."/>
            <person name="Gallo A."/>
            <person name="Gournas C."/>
            <person name="Habgood R."/>
            <person name="Hainaut M."/>
            <person name="Harispe M.L."/>
            <person name="Henrissat B."/>
            <person name="Hilden K.S."/>
            <person name="Hope R."/>
            <person name="Hossain A."/>
            <person name="Karabika E."/>
            <person name="Karaffa L."/>
            <person name="Karanyi Z."/>
            <person name="Krasevec N."/>
            <person name="Kuo A."/>
            <person name="Kusch H."/>
            <person name="LaButti K."/>
            <person name="Lagendijk E.L."/>
            <person name="Lapidus A."/>
            <person name="Levasseur A."/>
            <person name="Lindquist E."/>
            <person name="Lipzen A."/>
            <person name="Logrieco A.F."/>
            <person name="MacCabe A."/>
            <person name="Maekelae M.R."/>
            <person name="Malavazi I."/>
            <person name="Melin P."/>
            <person name="Meyer V."/>
            <person name="Mielnichuk N."/>
            <person name="Miskei M."/>
            <person name="Molnar A.P."/>
            <person name="Mule G."/>
            <person name="Ngan C.Y."/>
            <person name="Orejas M."/>
            <person name="Orosz E."/>
            <person name="Ouedraogo J.P."/>
            <person name="Overkamp K.M."/>
            <person name="Park H.-S."/>
            <person name="Perrone G."/>
            <person name="Piumi F."/>
            <person name="Punt P.J."/>
            <person name="Ram A.F."/>
            <person name="Ramon A."/>
            <person name="Rauscher S."/>
            <person name="Record E."/>
            <person name="Riano-Pachon D.M."/>
            <person name="Robert V."/>
            <person name="Roehrig J."/>
            <person name="Ruller R."/>
            <person name="Salamov A."/>
            <person name="Salih N.S."/>
            <person name="Samson R.A."/>
            <person name="Sandor E."/>
            <person name="Sanguinetti M."/>
            <person name="Schuetze T."/>
            <person name="Sepcic K."/>
            <person name="Shelest E."/>
            <person name="Sherlock G."/>
            <person name="Sophianopoulou V."/>
            <person name="Squina F.M."/>
            <person name="Sun H."/>
            <person name="Susca A."/>
            <person name="Todd R.B."/>
            <person name="Tsang A."/>
            <person name="Unkles S.E."/>
            <person name="van de Wiele N."/>
            <person name="van Rossen-Uffink D."/>
            <person name="Oliveira J.V."/>
            <person name="Vesth T.C."/>
            <person name="Visser J."/>
            <person name="Yu J.-H."/>
            <person name="Zhou M."/>
            <person name="Andersen M.R."/>
            <person name="Archer D.B."/>
            <person name="Baker S.E."/>
            <person name="Benoit I."/>
            <person name="Brakhage A.A."/>
            <person name="Braus G.H."/>
            <person name="Fischer R."/>
            <person name="Frisvad J.C."/>
            <person name="Goldman G.H."/>
            <person name="Houbraken J."/>
            <person name="Oakley B."/>
            <person name="Pocsi I."/>
            <person name="Scazzocchio C."/>
            <person name="Seiboth B."/>
            <person name="vanKuyk P.A."/>
            <person name="Wortman J."/>
            <person name="Dyer P.S."/>
            <person name="Grigoriev I.V."/>
        </authorList>
    </citation>
    <scope>NUCLEOTIDE SEQUENCE [LARGE SCALE GENOMIC DNA]</scope>
    <source>
        <strain evidence="3">DTO 134E9</strain>
    </source>
</reference>
<feature type="region of interest" description="Disordered" evidence="1">
    <location>
        <begin position="190"/>
        <end position="213"/>
    </location>
</feature>
<dbReference type="OrthoDB" id="4439444at2759"/>
<evidence type="ECO:0000256" key="1">
    <source>
        <dbReference type="SAM" id="MobiDB-lite"/>
    </source>
</evidence>
<name>A0A1L9R707_ASPWE</name>